<proteinExistence type="predicted"/>
<dbReference type="EMBL" id="CXPG01000025">
    <property type="protein sequence ID" value="CTQ34781.1"/>
    <property type="molecule type" value="Genomic_DNA"/>
</dbReference>
<keyword evidence="1 4" id="KW-0349">Heme</keyword>
<dbReference type="Gene3D" id="1.10.760.10">
    <property type="entry name" value="Cytochrome c-like domain"/>
    <property type="match status" value="1"/>
</dbReference>
<keyword evidence="3 4" id="KW-0408">Iron</keyword>
<dbReference type="RefSeq" id="WP_055684141.1">
    <property type="nucleotide sequence ID" value="NZ_CXPG01000025.1"/>
</dbReference>
<protein>
    <submittedName>
        <fullName evidence="6">Cytochrome c oxidase, cbb3-type, subunit III</fullName>
    </submittedName>
</protein>
<keyword evidence="7" id="KW-1185">Reference proteome</keyword>
<dbReference type="SUPFAM" id="SSF46626">
    <property type="entry name" value="Cytochrome c"/>
    <property type="match status" value="1"/>
</dbReference>
<evidence type="ECO:0000313" key="7">
    <source>
        <dbReference type="Proteomes" id="UP000048908"/>
    </source>
</evidence>
<organism evidence="6 7">
    <name type="scientific">Jannaschia rubra</name>
    <dbReference type="NCBI Taxonomy" id="282197"/>
    <lineage>
        <taxon>Bacteria</taxon>
        <taxon>Pseudomonadati</taxon>
        <taxon>Pseudomonadota</taxon>
        <taxon>Alphaproteobacteria</taxon>
        <taxon>Rhodobacterales</taxon>
        <taxon>Roseobacteraceae</taxon>
        <taxon>Jannaschia</taxon>
    </lineage>
</organism>
<evidence type="ECO:0000256" key="1">
    <source>
        <dbReference type="ARBA" id="ARBA00022617"/>
    </source>
</evidence>
<dbReference type="AlphaFoldDB" id="A0A0M6XWX2"/>
<dbReference type="GO" id="GO:0020037">
    <property type="term" value="F:heme binding"/>
    <property type="evidence" value="ECO:0007669"/>
    <property type="project" value="InterPro"/>
</dbReference>
<evidence type="ECO:0000313" key="6">
    <source>
        <dbReference type="EMBL" id="CTQ34781.1"/>
    </source>
</evidence>
<dbReference type="Proteomes" id="UP000048908">
    <property type="component" value="Unassembled WGS sequence"/>
</dbReference>
<name>A0A0M6XWX2_9RHOB</name>
<evidence type="ECO:0000259" key="5">
    <source>
        <dbReference type="PROSITE" id="PS51007"/>
    </source>
</evidence>
<evidence type="ECO:0000256" key="4">
    <source>
        <dbReference type="PROSITE-ProRule" id="PRU00433"/>
    </source>
</evidence>
<accession>A0A0M6XWX2</accession>
<dbReference type="STRING" id="282197.SAMN04488517_11160"/>
<dbReference type="GO" id="GO:0046872">
    <property type="term" value="F:metal ion binding"/>
    <property type="evidence" value="ECO:0007669"/>
    <property type="project" value="UniProtKB-KW"/>
</dbReference>
<feature type="domain" description="Cytochrome c" evidence="5">
    <location>
        <begin position="29"/>
        <end position="129"/>
    </location>
</feature>
<dbReference type="InterPro" id="IPR036909">
    <property type="entry name" value="Cyt_c-like_dom_sf"/>
</dbReference>
<dbReference type="Pfam" id="PF00034">
    <property type="entry name" value="Cytochrom_C"/>
    <property type="match status" value="1"/>
</dbReference>
<dbReference type="OrthoDB" id="5514238at2"/>
<keyword evidence="2 4" id="KW-0479">Metal-binding</keyword>
<reference evidence="6 7" key="1">
    <citation type="submission" date="2015-07" db="EMBL/GenBank/DDBJ databases">
        <authorList>
            <person name="Noorani M."/>
        </authorList>
    </citation>
    <scope>NUCLEOTIDE SEQUENCE [LARGE SCALE GENOMIC DNA]</scope>
    <source>
        <strain evidence="6 7">CECT 5088</strain>
    </source>
</reference>
<dbReference type="PROSITE" id="PS51257">
    <property type="entry name" value="PROKAR_LIPOPROTEIN"/>
    <property type="match status" value="1"/>
</dbReference>
<dbReference type="InterPro" id="IPR009056">
    <property type="entry name" value="Cyt_c-like_dom"/>
</dbReference>
<evidence type="ECO:0000256" key="3">
    <source>
        <dbReference type="ARBA" id="ARBA00023004"/>
    </source>
</evidence>
<gene>
    <name evidence="6" type="ORF">JAN5088_03577</name>
</gene>
<dbReference type="GO" id="GO:0009055">
    <property type="term" value="F:electron transfer activity"/>
    <property type="evidence" value="ECO:0007669"/>
    <property type="project" value="InterPro"/>
</dbReference>
<sequence length="130" mass="13110">MLRPFLLVPAALLLAACNDQGRLPDEASIAPARGAALFAEGCASCHGADGTGGQGPDLTGITAAAGGTFPRDRVMAQIDGLGRHGDPDAVMPEFGAAGMGNTVIVEENGIGTPVPADLLALANYLETLQR</sequence>
<evidence type="ECO:0000256" key="2">
    <source>
        <dbReference type="ARBA" id="ARBA00022723"/>
    </source>
</evidence>
<dbReference type="PROSITE" id="PS51007">
    <property type="entry name" value="CYTC"/>
    <property type="match status" value="1"/>
</dbReference>